<dbReference type="Gene3D" id="3.40.50.2000">
    <property type="entry name" value="Glycogen Phosphorylase B"/>
    <property type="match status" value="2"/>
</dbReference>
<name>A0A1H0PPQ6_9CLOT</name>
<dbReference type="OrthoDB" id="9768685at2"/>
<feature type="domain" description="Glycosyl transferase family 1" evidence="1">
    <location>
        <begin position="237"/>
        <end position="365"/>
    </location>
</feature>
<dbReference type="EMBL" id="FNJM01000002">
    <property type="protein sequence ID" value="SDP06549.1"/>
    <property type="molecule type" value="Genomic_DNA"/>
</dbReference>
<reference evidence="2 3" key="1">
    <citation type="submission" date="2016-10" db="EMBL/GenBank/DDBJ databases">
        <authorList>
            <person name="de Groot N.N."/>
        </authorList>
    </citation>
    <scope>NUCLEOTIDE SEQUENCE [LARGE SCALE GENOMIC DNA]</scope>
    <source>
        <strain evidence="2 3">DSM 12272</strain>
    </source>
</reference>
<dbReference type="RefSeq" id="WP_089966565.1">
    <property type="nucleotide sequence ID" value="NZ_FNJM01000002.1"/>
</dbReference>
<dbReference type="PANTHER" id="PTHR12526">
    <property type="entry name" value="GLYCOSYLTRANSFERASE"/>
    <property type="match status" value="1"/>
</dbReference>
<dbReference type="SUPFAM" id="SSF53756">
    <property type="entry name" value="UDP-Glycosyltransferase/glycogen phosphorylase"/>
    <property type="match status" value="1"/>
</dbReference>
<sequence length="402" mass="46363">MKIIHLSTEISAQSAAKRISDSLNKLKLESKILTLKGEEKFSRNVKYSIVKKILNQIEYQFKNKINKNKRIYISLNLSGANDYKNLEIRNADIVNIHWINGGFFSIDSIKNIKKNIVWTCHDSWPFTGICHVRNECDNYKNYCENCHLLDDKNKWIAKKIFNKKKNILSNNNVNFVFPSSAHKNFALNSEIFTNINKDKLNVIGNPINTNMFYDELYIRNNKIITLGFGAIGGIRNKFKGIDDLKEALKKMEIGVQLKLIIFGSDEQKEINELFHDIDVEIINEGYIKNENELRQIYSSIDVFISPSIEESFGQTLAESMACGCLGVAYNNTGCIDIIDDSINGFLAEYKNIESLRKSIMKAIKKINLGYDRKISTKSIYYKFNEDKIATLYFDLYKKILKL</sequence>
<keyword evidence="2" id="KW-0808">Transferase</keyword>
<dbReference type="STRING" id="94869.SAMN04488529_1025"/>
<dbReference type="Pfam" id="PF00534">
    <property type="entry name" value="Glycos_transf_1"/>
    <property type="match status" value="1"/>
</dbReference>
<dbReference type="Proteomes" id="UP000198597">
    <property type="component" value="Unassembled WGS sequence"/>
</dbReference>
<dbReference type="GO" id="GO:0016757">
    <property type="term" value="F:glycosyltransferase activity"/>
    <property type="evidence" value="ECO:0007669"/>
    <property type="project" value="InterPro"/>
</dbReference>
<gene>
    <name evidence="2" type="ORF">SAMN04488529_1025</name>
</gene>
<accession>A0A1H0PPQ6</accession>
<dbReference type="PANTHER" id="PTHR12526:SF637">
    <property type="entry name" value="GLYCOSYLTRANSFERASE EPSF-RELATED"/>
    <property type="match status" value="1"/>
</dbReference>
<keyword evidence="3" id="KW-1185">Reference proteome</keyword>
<evidence type="ECO:0000259" key="1">
    <source>
        <dbReference type="Pfam" id="PF00534"/>
    </source>
</evidence>
<organism evidence="2 3">
    <name type="scientific">Clostridium gasigenes</name>
    <dbReference type="NCBI Taxonomy" id="94869"/>
    <lineage>
        <taxon>Bacteria</taxon>
        <taxon>Bacillati</taxon>
        <taxon>Bacillota</taxon>
        <taxon>Clostridia</taxon>
        <taxon>Eubacteriales</taxon>
        <taxon>Clostridiaceae</taxon>
        <taxon>Clostridium</taxon>
    </lineage>
</organism>
<dbReference type="InterPro" id="IPR001296">
    <property type="entry name" value="Glyco_trans_1"/>
</dbReference>
<dbReference type="AlphaFoldDB" id="A0A1H0PPQ6"/>
<evidence type="ECO:0000313" key="2">
    <source>
        <dbReference type="EMBL" id="SDP06549.1"/>
    </source>
</evidence>
<evidence type="ECO:0000313" key="3">
    <source>
        <dbReference type="Proteomes" id="UP000198597"/>
    </source>
</evidence>
<protein>
    <submittedName>
        <fullName evidence="2">Glycosyltransferase involved in cell wall bisynthesis</fullName>
    </submittedName>
</protein>
<proteinExistence type="predicted"/>